<dbReference type="PROSITE" id="PS50110">
    <property type="entry name" value="RESPONSE_REGULATORY"/>
    <property type="match status" value="1"/>
</dbReference>
<keyword evidence="2" id="KW-0597">Phosphoprotein</keyword>
<dbReference type="PANTHER" id="PTHR48111:SF36">
    <property type="entry name" value="TRANSCRIPTIONAL REGULATORY PROTEIN CUTR"/>
    <property type="match status" value="1"/>
</dbReference>
<dbReference type="RefSeq" id="WP_184882684.1">
    <property type="nucleotide sequence ID" value="NZ_BOOV01000005.1"/>
</dbReference>
<evidence type="ECO:0000256" key="3">
    <source>
        <dbReference type="PROSITE-ProRule" id="PRU01091"/>
    </source>
</evidence>
<proteinExistence type="predicted"/>
<feature type="domain" description="OmpR/PhoB-type" evidence="5">
    <location>
        <begin position="120"/>
        <end position="215"/>
    </location>
</feature>
<name>A0A7W7G9D9_9ACTN</name>
<gene>
    <name evidence="6" type="ORF">BJ982_004272</name>
</gene>
<evidence type="ECO:0000259" key="4">
    <source>
        <dbReference type="PROSITE" id="PS50110"/>
    </source>
</evidence>
<dbReference type="GO" id="GO:0000976">
    <property type="term" value="F:transcription cis-regulatory region binding"/>
    <property type="evidence" value="ECO:0007669"/>
    <property type="project" value="TreeGrafter"/>
</dbReference>
<accession>A0A7W7G9D9</accession>
<dbReference type="Pfam" id="PF00486">
    <property type="entry name" value="Trans_reg_C"/>
    <property type="match status" value="1"/>
</dbReference>
<dbReference type="PROSITE" id="PS51755">
    <property type="entry name" value="OMPR_PHOB"/>
    <property type="match status" value="1"/>
</dbReference>
<sequence length="219" mass="23647">MNVLLVENDRRVAAALAAGLRRYGYAVAHASTGREARQATGYDVVLIDLGLPDEDGLALCRSIRRFGGLPIILLSSRGAEQDRVLGLRAGADDYLAKPFGMAELEARIQAVVRRPRAAANATIVVDDLTLDLAARTVRRAGRVVGLTPKEFGLLTQLAERRGKVVHREQLLLEIWHDTGRAAARTLDVHITNLRAKLGRPPILHTVRGVGYRLGAAGAG</sequence>
<dbReference type="InterPro" id="IPR001789">
    <property type="entry name" value="Sig_transdc_resp-reg_receiver"/>
</dbReference>
<dbReference type="InterPro" id="IPR039420">
    <property type="entry name" value="WalR-like"/>
</dbReference>
<dbReference type="SUPFAM" id="SSF52172">
    <property type="entry name" value="CheY-like"/>
    <property type="match status" value="1"/>
</dbReference>
<feature type="modified residue" description="4-aspartylphosphate" evidence="2">
    <location>
        <position position="48"/>
    </location>
</feature>
<organism evidence="6 7">
    <name type="scientific">Sphaerisporangium siamense</name>
    <dbReference type="NCBI Taxonomy" id="795645"/>
    <lineage>
        <taxon>Bacteria</taxon>
        <taxon>Bacillati</taxon>
        <taxon>Actinomycetota</taxon>
        <taxon>Actinomycetes</taxon>
        <taxon>Streptosporangiales</taxon>
        <taxon>Streptosporangiaceae</taxon>
        <taxon>Sphaerisporangium</taxon>
    </lineage>
</organism>
<feature type="DNA-binding region" description="OmpR/PhoB-type" evidence="3">
    <location>
        <begin position="120"/>
        <end position="215"/>
    </location>
</feature>
<reference evidence="6 7" key="1">
    <citation type="submission" date="2020-08" db="EMBL/GenBank/DDBJ databases">
        <title>Sequencing the genomes of 1000 actinobacteria strains.</title>
        <authorList>
            <person name="Klenk H.-P."/>
        </authorList>
    </citation>
    <scope>NUCLEOTIDE SEQUENCE [LARGE SCALE GENOMIC DNA]</scope>
    <source>
        <strain evidence="6 7">DSM 45784</strain>
    </source>
</reference>
<dbReference type="Proteomes" id="UP000542210">
    <property type="component" value="Unassembled WGS sequence"/>
</dbReference>
<dbReference type="EMBL" id="JACHND010000001">
    <property type="protein sequence ID" value="MBB4702728.1"/>
    <property type="molecule type" value="Genomic_DNA"/>
</dbReference>
<feature type="domain" description="Response regulatory" evidence="4">
    <location>
        <begin position="2"/>
        <end position="112"/>
    </location>
</feature>
<dbReference type="SMART" id="SM00448">
    <property type="entry name" value="REC"/>
    <property type="match status" value="1"/>
</dbReference>
<dbReference type="Pfam" id="PF00072">
    <property type="entry name" value="Response_reg"/>
    <property type="match status" value="1"/>
</dbReference>
<evidence type="ECO:0000259" key="5">
    <source>
        <dbReference type="PROSITE" id="PS51755"/>
    </source>
</evidence>
<dbReference type="GO" id="GO:0000156">
    <property type="term" value="F:phosphorelay response regulator activity"/>
    <property type="evidence" value="ECO:0007669"/>
    <property type="project" value="TreeGrafter"/>
</dbReference>
<evidence type="ECO:0000256" key="2">
    <source>
        <dbReference type="PROSITE-ProRule" id="PRU00169"/>
    </source>
</evidence>
<dbReference type="Gene3D" id="1.10.10.10">
    <property type="entry name" value="Winged helix-like DNA-binding domain superfamily/Winged helix DNA-binding domain"/>
    <property type="match status" value="1"/>
</dbReference>
<dbReference type="SMART" id="SM00862">
    <property type="entry name" value="Trans_reg_C"/>
    <property type="match status" value="1"/>
</dbReference>
<dbReference type="InterPro" id="IPR001867">
    <property type="entry name" value="OmpR/PhoB-type_DNA-bd"/>
</dbReference>
<protein>
    <submittedName>
        <fullName evidence="6">DNA-binding response OmpR family regulator</fullName>
    </submittedName>
</protein>
<dbReference type="Gene3D" id="3.40.50.2300">
    <property type="match status" value="1"/>
</dbReference>
<dbReference type="AlphaFoldDB" id="A0A7W7G9D9"/>
<evidence type="ECO:0000313" key="7">
    <source>
        <dbReference type="Proteomes" id="UP000542210"/>
    </source>
</evidence>
<evidence type="ECO:0000256" key="1">
    <source>
        <dbReference type="ARBA" id="ARBA00023125"/>
    </source>
</evidence>
<dbReference type="CDD" id="cd00383">
    <property type="entry name" value="trans_reg_C"/>
    <property type="match status" value="1"/>
</dbReference>
<comment type="caution">
    <text evidence="6">The sequence shown here is derived from an EMBL/GenBank/DDBJ whole genome shotgun (WGS) entry which is preliminary data.</text>
</comment>
<dbReference type="GO" id="GO:0006355">
    <property type="term" value="P:regulation of DNA-templated transcription"/>
    <property type="evidence" value="ECO:0007669"/>
    <property type="project" value="InterPro"/>
</dbReference>
<dbReference type="PANTHER" id="PTHR48111">
    <property type="entry name" value="REGULATOR OF RPOS"/>
    <property type="match status" value="1"/>
</dbReference>
<dbReference type="Gene3D" id="6.10.250.690">
    <property type="match status" value="1"/>
</dbReference>
<dbReference type="InterPro" id="IPR036388">
    <property type="entry name" value="WH-like_DNA-bd_sf"/>
</dbReference>
<evidence type="ECO:0000313" key="6">
    <source>
        <dbReference type="EMBL" id="MBB4702728.1"/>
    </source>
</evidence>
<dbReference type="GO" id="GO:0005829">
    <property type="term" value="C:cytosol"/>
    <property type="evidence" value="ECO:0007669"/>
    <property type="project" value="TreeGrafter"/>
</dbReference>
<keyword evidence="7" id="KW-1185">Reference proteome</keyword>
<dbReference type="InterPro" id="IPR011006">
    <property type="entry name" value="CheY-like_superfamily"/>
</dbReference>
<keyword evidence="1 3" id="KW-0238">DNA-binding</keyword>
<dbReference type="GO" id="GO:0032993">
    <property type="term" value="C:protein-DNA complex"/>
    <property type="evidence" value="ECO:0007669"/>
    <property type="project" value="TreeGrafter"/>
</dbReference>